<evidence type="ECO:0000256" key="3">
    <source>
        <dbReference type="ARBA" id="ARBA00023163"/>
    </source>
</evidence>
<dbReference type="PANTHER" id="PTHR44688">
    <property type="entry name" value="DNA-BINDING TRANSCRIPTIONAL ACTIVATOR DEVR_DOSR"/>
    <property type="match status" value="1"/>
</dbReference>
<dbReference type="EMBL" id="JANARS010000004">
    <property type="protein sequence ID" value="MCP3422446.1"/>
    <property type="molecule type" value="Genomic_DNA"/>
</dbReference>
<feature type="transmembrane region" description="Helical" evidence="4">
    <location>
        <begin position="207"/>
        <end position="228"/>
    </location>
</feature>
<comment type="caution">
    <text evidence="6">The sequence shown here is derived from an EMBL/GenBank/DDBJ whole genome shotgun (WGS) entry which is preliminary data.</text>
</comment>
<evidence type="ECO:0000313" key="6">
    <source>
        <dbReference type="EMBL" id="MCP3422446.1"/>
    </source>
</evidence>
<dbReference type="PANTHER" id="PTHR44688:SF16">
    <property type="entry name" value="DNA-BINDING TRANSCRIPTIONAL ACTIVATOR DEVR_DOSR"/>
    <property type="match status" value="1"/>
</dbReference>
<evidence type="ECO:0000313" key="7">
    <source>
        <dbReference type="Proteomes" id="UP001204524"/>
    </source>
</evidence>
<dbReference type="Proteomes" id="UP001204524">
    <property type="component" value="Unassembled WGS sequence"/>
</dbReference>
<keyword evidence="4" id="KW-0812">Transmembrane</keyword>
<evidence type="ECO:0000259" key="5">
    <source>
        <dbReference type="PROSITE" id="PS50043"/>
    </source>
</evidence>
<dbReference type="SMART" id="SM00421">
    <property type="entry name" value="HTH_LUXR"/>
    <property type="match status" value="1"/>
</dbReference>
<feature type="transmembrane region" description="Helical" evidence="4">
    <location>
        <begin position="145"/>
        <end position="167"/>
    </location>
</feature>
<reference evidence="6 7" key="1">
    <citation type="submission" date="2022-06" db="EMBL/GenBank/DDBJ databases">
        <authorList>
            <person name="So Y."/>
        </authorList>
    </citation>
    <scope>NUCLEOTIDE SEQUENCE [LARGE SCALE GENOMIC DNA]</scope>
    <source>
        <strain evidence="6 7">STR3</strain>
    </source>
</reference>
<dbReference type="PROSITE" id="PS50043">
    <property type="entry name" value="HTH_LUXR_2"/>
    <property type="match status" value="1"/>
</dbReference>
<accession>A0ABT1KXF6</accession>
<dbReference type="Gene3D" id="1.10.10.10">
    <property type="entry name" value="Winged helix-like DNA-binding domain superfamily/Winged helix DNA-binding domain"/>
    <property type="match status" value="1"/>
</dbReference>
<dbReference type="InterPro" id="IPR016032">
    <property type="entry name" value="Sig_transdc_resp-reg_C-effctor"/>
</dbReference>
<dbReference type="CDD" id="cd06170">
    <property type="entry name" value="LuxR_C_like"/>
    <property type="match status" value="1"/>
</dbReference>
<keyword evidence="7" id="KW-1185">Reference proteome</keyword>
<protein>
    <submittedName>
        <fullName evidence="6">Helix-turn-helix transcriptional regulator</fullName>
    </submittedName>
</protein>
<proteinExistence type="predicted"/>
<gene>
    <name evidence="6" type="ORF">NCI01_11615</name>
</gene>
<dbReference type="PRINTS" id="PR00038">
    <property type="entry name" value="HTHLUXR"/>
</dbReference>
<keyword evidence="4" id="KW-1133">Transmembrane helix</keyword>
<feature type="transmembrane region" description="Helical" evidence="4">
    <location>
        <begin position="68"/>
        <end position="93"/>
    </location>
</feature>
<feature type="domain" description="HTH luxR-type" evidence="5">
    <location>
        <begin position="261"/>
        <end position="332"/>
    </location>
</feature>
<evidence type="ECO:0000256" key="2">
    <source>
        <dbReference type="ARBA" id="ARBA00023125"/>
    </source>
</evidence>
<dbReference type="PROSITE" id="PS00622">
    <property type="entry name" value="HTH_LUXR_1"/>
    <property type="match status" value="1"/>
</dbReference>
<keyword evidence="4" id="KW-0472">Membrane</keyword>
<dbReference type="SUPFAM" id="SSF46894">
    <property type="entry name" value="C-terminal effector domain of the bipartite response regulators"/>
    <property type="match status" value="1"/>
</dbReference>
<keyword evidence="1" id="KW-0805">Transcription regulation</keyword>
<dbReference type="Pfam" id="PF00196">
    <property type="entry name" value="GerE"/>
    <property type="match status" value="1"/>
</dbReference>
<dbReference type="InterPro" id="IPR036388">
    <property type="entry name" value="WH-like_DNA-bd_sf"/>
</dbReference>
<organism evidence="6 7">
    <name type="scientific">Nocardioides pinisoli</name>
    <dbReference type="NCBI Taxonomy" id="2950279"/>
    <lineage>
        <taxon>Bacteria</taxon>
        <taxon>Bacillati</taxon>
        <taxon>Actinomycetota</taxon>
        <taxon>Actinomycetes</taxon>
        <taxon>Propionibacteriales</taxon>
        <taxon>Nocardioidaceae</taxon>
        <taxon>Nocardioides</taxon>
    </lineage>
</organism>
<sequence length="338" mass="35251">MTSLPGLVIALVAGAGAGWVLKRSSARTRPGWVVWRRYLIASAVLVASYPLVWGWATLASSWMPHSRVAWAAAVLAVTAHLPVLATFTALPLLAVRYLGGTSSRWPVVAVLVLGCSAALTMMLFFDDFAPLRASALIPSSTGTTVGMSINALFLATVLLGPVWALVAAWRAEDAAARRLALVAASSLAGTLLVIACGAIAAAPGLTLRAWSAVLVVVGMDIALAIAGWGSTKALTEHLGNDAHEPAAMREPPPEAHEAYKASGGTAHLTQREVEVLGLLAEGLSNAGIAARLVLSERTVDAHLRSVFAKLDLPGGPDYNRRVHAAAAMWSQDRPVETG</sequence>
<dbReference type="InterPro" id="IPR000792">
    <property type="entry name" value="Tscrpt_reg_LuxR_C"/>
</dbReference>
<name>A0ABT1KXF6_9ACTN</name>
<feature type="transmembrane region" description="Helical" evidence="4">
    <location>
        <begin position="179"/>
        <end position="201"/>
    </location>
</feature>
<feature type="transmembrane region" description="Helical" evidence="4">
    <location>
        <begin position="6"/>
        <end position="22"/>
    </location>
</feature>
<dbReference type="RefSeq" id="WP_254181639.1">
    <property type="nucleotide sequence ID" value="NZ_JANARS010000004.1"/>
</dbReference>
<evidence type="ECO:0000256" key="1">
    <source>
        <dbReference type="ARBA" id="ARBA00023015"/>
    </source>
</evidence>
<keyword evidence="3" id="KW-0804">Transcription</keyword>
<keyword evidence="2" id="KW-0238">DNA-binding</keyword>
<evidence type="ECO:0000256" key="4">
    <source>
        <dbReference type="SAM" id="Phobius"/>
    </source>
</evidence>
<feature type="transmembrane region" description="Helical" evidence="4">
    <location>
        <begin position="34"/>
        <end position="56"/>
    </location>
</feature>
<feature type="transmembrane region" description="Helical" evidence="4">
    <location>
        <begin position="105"/>
        <end position="125"/>
    </location>
</feature>